<feature type="region of interest" description="Disordered" evidence="2">
    <location>
        <begin position="226"/>
        <end position="261"/>
    </location>
</feature>
<proteinExistence type="predicted"/>
<gene>
    <name evidence="4" type="ORF">BPAG_LOCUS14369</name>
</gene>
<dbReference type="GO" id="GO:0003729">
    <property type="term" value="F:mRNA binding"/>
    <property type="evidence" value="ECO:0007669"/>
    <property type="project" value="TreeGrafter"/>
</dbReference>
<dbReference type="InterPro" id="IPR025715">
    <property type="entry name" value="FoP_C"/>
</dbReference>
<protein>
    <submittedName>
        <fullName evidence="6">RRM domain-containing protein</fullName>
    </submittedName>
</protein>
<evidence type="ECO:0000313" key="4">
    <source>
        <dbReference type="EMBL" id="VDN95554.1"/>
    </source>
</evidence>
<dbReference type="SUPFAM" id="SSF54928">
    <property type="entry name" value="RNA-binding domain, RBD"/>
    <property type="match status" value="1"/>
</dbReference>
<evidence type="ECO:0000259" key="3">
    <source>
        <dbReference type="SMART" id="SM00360"/>
    </source>
</evidence>
<reference evidence="6" key="1">
    <citation type="submission" date="2017-02" db="UniProtKB">
        <authorList>
            <consortium name="WormBaseParasite"/>
        </authorList>
    </citation>
    <scope>IDENTIFICATION</scope>
</reference>
<dbReference type="Gene3D" id="3.30.70.330">
    <property type="match status" value="1"/>
</dbReference>
<dbReference type="WBParaSite" id="BPAG_0001444101-mRNA-1">
    <property type="protein sequence ID" value="BPAG_0001444101-mRNA-1"/>
    <property type="gene ID" value="BPAG_0001444101"/>
</dbReference>
<dbReference type="SMART" id="SM00360">
    <property type="entry name" value="RRM"/>
    <property type="match status" value="1"/>
</dbReference>
<dbReference type="Proteomes" id="UP000278627">
    <property type="component" value="Unassembled WGS sequence"/>
</dbReference>
<evidence type="ECO:0000313" key="5">
    <source>
        <dbReference type="Proteomes" id="UP000278627"/>
    </source>
</evidence>
<reference evidence="4 5" key="2">
    <citation type="submission" date="2018-11" db="EMBL/GenBank/DDBJ databases">
        <authorList>
            <consortium name="Pathogen Informatics"/>
        </authorList>
    </citation>
    <scope>NUCLEOTIDE SEQUENCE [LARGE SCALE GENOMIC DNA]</scope>
</reference>
<keyword evidence="1" id="KW-0694">RNA-binding</keyword>
<keyword evidence="5" id="KW-1185">Reference proteome</keyword>
<dbReference type="PANTHER" id="PTHR19965:SF82">
    <property type="entry name" value="THO COMPLEX SUBUNIT 4"/>
    <property type="match status" value="1"/>
</dbReference>
<dbReference type="InterPro" id="IPR000504">
    <property type="entry name" value="RRM_dom"/>
</dbReference>
<feature type="compositionally biased region" description="Basic residues" evidence="2">
    <location>
        <begin position="252"/>
        <end position="261"/>
    </location>
</feature>
<dbReference type="AlphaFoldDB" id="A0A0N4TZH1"/>
<evidence type="ECO:0000256" key="2">
    <source>
        <dbReference type="SAM" id="MobiDB-lite"/>
    </source>
</evidence>
<organism evidence="6">
    <name type="scientific">Brugia pahangi</name>
    <name type="common">Filarial nematode worm</name>
    <dbReference type="NCBI Taxonomy" id="6280"/>
    <lineage>
        <taxon>Eukaryota</taxon>
        <taxon>Metazoa</taxon>
        <taxon>Ecdysozoa</taxon>
        <taxon>Nematoda</taxon>
        <taxon>Chromadorea</taxon>
        <taxon>Rhabditida</taxon>
        <taxon>Spirurina</taxon>
        <taxon>Spiruromorpha</taxon>
        <taxon>Filarioidea</taxon>
        <taxon>Onchocercidae</taxon>
        <taxon>Brugia</taxon>
    </lineage>
</organism>
<sequence length="261" mass="29121">MSVNDLIGLSLDEIIARGGPKFRTNRRPGIVRREGVRGFRGGVRRIPVVTSRRPKGNFRLSNLKRDANMCIVNISNLGPMVTTTDLQGPIYFISGIVCTASIRRCRRDANMCIVNISNLGPMVTTTDLQELFAQHPYEDVAVQYEPDGNPSGTAVVIFKRFEDGMKLKRQFTGVRLDGKVMDLFVLTKNDFMRGVSQGRVTKRGARGSIRFGSNNLSMKRRTGGFGRLKKASRKPQVTSEELDRELDAYMRGSKHPKVSAP</sequence>
<dbReference type="GO" id="GO:0006406">
    <property type="term" value="P:mRNA export from nucleus"/>
    <property type="evidence" value="ECO:0007669"/>
    <property type="project" value="TreeGrafter"/>
</dbReference>
<name>A0A0N4TZH1_BRUPA</name>
<dbReference type="InterPro" id="IPR051229">
    <property type="entry name" value="ALYREF_mRNA_export"/>
</dbReference>
<dbReference type="EMBL" id="UZAD01013628">
    <property type="protein sequence ID" value="VDN95554.1"/>
    <property type="molecule type" value="Genomic_DNA"/>
</dbReference>
<dbReference type="CDD" id="cd12418">
    <property type="entry name" value="RRM_Aly_REF_like"/>
    <property type="match status" value="1"/>
</dbReference>
<dbReference type="STRING" id="6280.A0A0N4TZH1"/>
<evidence type="ECO:0000313" key="6">
    <source>
        <dbReference type="WBParaSite" id="BPAG_0001444101-mRNA-1"/>
    </source>
</evidence>
<dbReference type="Pfam" id="PF13865">
    <property type="entry name" value="FoP_duplication"/>
    <property type="match status" value="1"/>
</dbReference>
<dbReference type="GO" id="GO:0005634">
    <property type="term" value="C:nucleus"/>
    <property type="evidence" value="ECO:0007669"/>
    <property type="project" value="TreeGrafter"/>
</dbReference>
<dbReference type="PANTHER" id="PTHR19965">
    <property type="entry name" value="RNA AND EXPORT FACTOR BINDING PROTEIN"/>
    <property type="match status" value="1"/>
</dbReference>
<dbReference type="InterPro" id="IPR012677">
    <property type="entry name" value="Nucleotide-bd_a/b_plait_sf"/>
</dbReference>
<evidence type="ECO:0000256" key="1">
    <source>
        <dbReference type="ARBA" id="ARBA00022884"/>
    </source>
</evidence>
<accession>A0A0N4TZH1</accession>
<feature type="domain" description="RRM" evidence="3">
    <location>
        <begin position="113"/>
        <end position="184"/>
    </location>
</feature>
<dbReference type="InterPro" id="IPR035979">
    <property type="entry name" value="RBD_domain_sf"/>
</dbReference>